<accession>A0ABQ9GTD7</accession>
<sequence>MMTCPHVKCRRLRIYVSLQLGQPCDANENDSEHDEDDATKPVTCSEAMQHLEAYSHYKQCTRCPRKYNKEPLGTRILYSQFI</sequence>
<comment type="caution">
    <text evidence="1">The sequence shown here is derived from an EMBL/GenBank/DDBJ whole genome shotgun (WGS) entry which is preliminary data.</text>
</comment>
<dbReference type="Proteomes" id="UP001159363">
    <property type="component" value="Chromosome 8"/>
</dbReference>
<dbReference type="EMBL" id="JARBHB010000009">
    <property type="protein sequence ID" value="KAJ8875264.1"/>
    <property type="molecule type" value="Genomic_DNA"/>
</dbReference>
<evidence type="ECO:0000313" key="1">
    <source>
        <dbReference type="EMBL" id="KAJ8875264.1"/>
    </source>
</evidence>
<reference evidence="1 2" key="1">
    <citation type="submission" date="2023-02" db="EMBL/GenBank/DDBJ databases">
        <title>LHISI_Scaffold_Assembly.</title>
        <authorList>
            <person name="Stuart O.P."/>
            <person name="Cleave R."/>
            <person name="Magrath M.J.L."/>
            <person name="Mikheyev A.S."/>
        </authorList>
    </citation>
    <scope>NUCLEOTIDE SEQUENCE [LARGE SCALE GENOMIC DNA]</scope>
    <source>
        <strain evidence="1">Daus_M_001</strain>
        <tissue evidence="1">Leg muscle</tissue>
    </source>
</reference>
<gene>
    <name evidence="1" type="ORF">PR048_023159</name>
</gene>
<evidence type="ECO:0000313" key="2">
    <source>
        <dbReference type="Proteomes" id="UP001159363"/>
    </source>
</evidence>
<organism evidence="1 2">
    <name type="scientific">Dryococelus australis</name>
    <dbReference type="NCBI Taxonomy" id="614101"/>
    <lineage>
        <taxon>Eukaryota</taxon>
        <taxon>Metazoa</taxon>
        <taxon>Ecdysozoa</taxon>
        <taxon>Arthropoda</taxon>
        <taxon>Hexapoda</taxon>
        <taxon>Insecta</taxon>
        <taxon>Pterygota</taxon>
        <taxon>Neoptera</taxon>
        <taxon>Polyneoptera</taxon>
        <taxon>Phasmatodea</taxon>
        <taxon>Verophasmatodea</taxon>
        <taxon>Anareolatae</taxon>
        <taxon>Phasmatidae</taxon>
        <taxon>Eurycanthinae</taxon>
        <taxon>Dryococelus</taxon>
    </lineage>
</organism>
<proteinExistence type="predicted"/>
<protein>
    <submittedName>
        <fullName evidence="1">Uncharacterized protein</fullName>
    </submittedName>
</protein>
<keyword evidence="2" id="KW-1185">Reference proteome</keyword>
<name>A0ABQ9GTD7_9NEOP</name>